<feature type="compositionally biased region" description="Basic and acidic residues" evidence="1">
    <location>
        <begin position="177"/>
        <end position="189"/>
    </location>
</feature>
<sequence length="208" mass="23196">MAFDGYSSTGRNLSLGVQDETIHENLHIQSNATGISQDETTRIRNETAQHREHMKVHYKFMRTLRDRHKSFNPEEFRAIECTGSGLRHVQKTLMVLGRGVAERDAIPVSSRSSSLAGGSSSVELSSRRRQATNHRAGVRFGDVRPRDPGSNRTARDQRVRSGPLTPQDSLITPISSKECDGSQRLRARTDTTPVRDSTTRGDVESEQP</sequence>
<feature type="region of interest" description="Disordered" evidence="1">
    <location>
        <begin position="106"/>
        <end position="208"/>
    </location>
</feature>
<evidence type="ECO:0000313" key="3">
    <source>
        <dbReference type="Proteomes" id="UP000887226"/>
    </source>
</evidence>
<feature type="compositionally biased region" description="Polar residues" evidence="1">
    <location>
        <begin position="164"/>
        <end position="175"/>
    </location>
</feature>
<proteinExistence type="predicted"/>
<dbReference type="EMBL" id="MU253953">
    <property type="protein sequence ID" value="KAG9243760.1"/>
    <property type="molecule type" value="Genomic_DNA"/>
</dbReference>
<dbReference type="AlphaFoldDB" id="A0A9P7Z1P2"/>
<organism evidence="2 3">
    <name type="scientific">Calycina marina</name>
    <dbReference type="NCBI Taxonomy" id="1763456"/>
    <lineage>
        <taxon>Eukaryota</taxon>
        <taxon>Fungi</taxon>
        <taxon>Dikarya</taxon>
        <taxon>Ascomycota</taxon>
        <taxon>Pezizomycotina</taxon>
        <taxon>Leotiomycetes</taxon>
        <taxon>Helotiales</taxon>
        <taxon>Pezizellaceae</taxon>
        <taxon>Calycina</taxon>
    </lineage>
</organism>
<protein>
    <submittedName>
        <fullName evidence="2">Uncharacterized protein</fullName>
    </submittedName>
</protein>
<comment type="caution">
    <text evidence="2">The sequence shown here is derived from an EMBL/GenBank/DDBJ whole genome shotgun (WGS) entry which is preliminary data.</text>
</comment>
<reference evidence="2" key="1">
    <citation type="journal article" date="2021" name="IMA Fungus">
        <title>Genomic characterization of three marine fungi, including Emericellopsis atlantica sp. nov. with signatures of a generalist lifestyle and marine biomass degradation.</title>
        <authorList>
            <person name="Hagestad O.C."/>
            <person name="Hou L."/>
            <person name="Andersen J.H."/>
            <person name="Hansen E.H."/>
            <person name="Altermark B."/>
            <person name="Li C."/>
            <person name="Kuhnert E."/>
            <person name="Cox R.J."/>
            <person name="Crous P.W."/>
            <person name="Spatafora J.W."/>
            <person name="Lail K."/>
            <person name="Amirebrahimi M."/>
            <person name="Lipzen A."/>
            <person name="Pangilinan J."/>
            <person name="Andreopoulos W."/>
            <person name="Hayes R.D."/>
            <person name="Ng V."/>
            <person name="Grigoriev I.V."/>
            <person name="Jackson S.A."/>
            <person name="Sutton T.D.S."/>
            <person name="Dobson A.D.W."/>
            <person name="Rama T."/>
        </authorList>
    </citation>
    <scope>NUCLEOTIDE SEQUENCE</scope>
    <source>
        <strain evidence="2">TRa3180A</strain>
    </source>
</reference>
<accession>A0A9P7Z1P2</accession>
<gene>
    <name evidence="2" type="ORF">BJ878DRAFT_104600</name>
</gene>
<dbReference type="Proteomes" id="UP000887226">
    <property type="component" value="Unassembled WGS sequence"/>
</dbReference>
<evidence type="ECO:0000256" key="1">
    <source>
        <dbReference type="SAM" id="MobiDB-lite"/>
    </source>
</evidence>
<evidence type="ECO:0000313" key="2">
    <source>
        <dbReference type="EMBL" id="KAG9243760.1"/>
    </source>
</evidence>
<feature type="compositionally biased region" description="Low complexity" evidence="1">
    <location>
        <begin position="108"/>
        <end position="124"/>
    </location>
</feature>
<feature type="compositionally biased region" description="Basic and acidic residues" evidence="1">
    <location>
        <begin position="197"/>
        <end position="208"/>
    </location>
</feature>
<feature type="compositionally biased region" description="Basic and acidic residues" evidence="1">
    <location>
        <begin position="141"/>
        <end position="159"/>
    </location>
</feature>
<name>A0A9P7Z1P2_9HELO</name>
<keyword evidence="3" id="KW-1185">Reference proteome</keyword>